<dbReference type="InterPro" id="IPR050147">
    <property type="entry name" value="Ser/Thr_Dehydratase"/>
</dbReference>
<organism evidence="6 7">
    <name type="scientific">Cupriavidus necator (strain ATCC 43291 / DSM 13513 / CCUG 52238 / LMG 8453 / N-1)</name>
    <name type="common">Ralstonia eutropha</name>
    <dbReference type="NCBI Taxonomy" id="1042878"/>
    <lineage>
        <taxon>Bacteria</taxon>
        <taxon>Pseudomonadati</taxon>
        <taxon>Pseudomonadota</taxon>
        <taxon>Betaproteobacteria</taxon>
        <taxon>Burkholderiales</taxon>
        <taxon>Burkholderiaceae</taxon>
        <taxon>Cupriavidus</taxon>
    </lineage>
</organism>
<dbReference type="RefSeq" id="WP_013959396.1">
    <property type="nucleotide sequence ID" value="NC_015727.1"/>
</dbReference>
<evidence type="ECO:0000256" key="1">
    <source>
        <dbReference type="ARBA" id="ARBA00001933"/>
    </source>
</evidence>
<dbReference type="GO" id="GO:0006565">
    <property type="term" value="P:L-serine catabolic process"/>
    <property type="evidence" value="ECO:0007669"/>
    <property type="project" value="TreeGrafter"/>
</dbReference>
<keyword evidence="6" id="KW-0614">Plasmid</keyword>
<geneLocation type="plasmid" evidence="6 7">
    <name>pBB1</name>
</geneLocation>
<evidence type="ECO:0000313" key="6">
    <source>
        <dbReference type="EMBL" id="AEI82364.1"/>
    </source>
</evidence>
<dbReference type="InterPro" id="IPR036052">
    <property type="entry name" value="TrpB-like_PALP_sf"/>
</dbReference>
<accession>F8GUG0</accession>
<reference evidence="6 7" key="1">
    <citation type="journal article" date="2011" name="J. Bacteriol.">
        <title>Complete genome sequence of the type strain Cupriavidus necator N-1.</title>
        <authorList>
            <person name="Poehlein A."/>
            <person name="Kusian B."/>
            <person name="Friedrich B."/>
            <person name="Daniel R."/>
            <person name="Bowien B."/>
        </authorList>
    </citation>
    <scope>NUCLEOTIDE SEQUENCE [LARGE SCALE GENOMIC DNA]</scope>
    <source>
        <strain evidence="7">ATCC 43291 / DSM 13513 / CCUG 52238 / LMG 8453 / N-1</strain>
        <plasmid evidence="6 7">pBB1</plasmid>
    </source>
</reference>
<dbReference type="Proteomes" id="UP000006798">
    <property type="component" value="Plasmid pBB1"/>
</dbReference>
<dbReference type="EMBL" id="CP002879">
    <property type="protein sequence ID" value="AEI82364.1"/>
    <property type="molecule type" value="Genomic_DNA"/>
</dbReference>
<evidence type="ECO:0000256" key="3">
    <source>
        <dbReference type="ARBA" id="ARBA00022898"/>
    </source>
</evidence>
<dbReference type="GO" id="GO:0004794">
    <property type="term" value="F:threonine deaminase activity"/>
    <property type="evidence" value="ECO:0007669"/>
    <property type="project" value="UniProtKB-EC"/>
</dbReference>
<dbReference type="SUPFAM" id="SSF53686">
    <property type="entry name" value="Tryptophan synthase beta subunit-like PLP-dependent enzymes"/>
    <property type="match status" value="1"/>
</dbReference>
<gene>
    <name evidence="6" type="primary">tdcB1</name>
    <name evidence="6" type="ordered locus">CNE_BB1p09530</name>
</gene>
<dbReference type="GO" id="GO:0030170">
    <property type="term" value="F:pyridoxal phosphate binding"/>
    <property type="evidence" value="ECO:0007669"/>
    <property type="project" value="InterPro"/>
</dbReference>
<evidence type="ECO:0000313" key="7">
    <source>
        <dbReference type="Proteomes" id="UP000006798"/>
    </source>
</evidence>
<comment type="cofactor">
    <cofactor evidence="1">
        <name>pyridoxal 5'-phosphate</name>
        <dbReference type="ChEBI" id="CHEBI:597326"/>
    </cofactor>
</comment>
<dbReference type="PROSITE" id="PS00165">
    <property type="entry name" value="DEHYDRATASE_SER_THR"/>
    <property type="match status" value="1"/>
</dbReference>
<dbReference type="EC" id="4.3.1.19" evidence="6"/>
<dbReference type="Pfam" id="PF00291">
    <property type="entry name" value="PALP"/>
    <property type="match status" value="1"/>
</dbReference>
<evidence type="ECO:0000256" key="2">
    <source>
        <dbReference type="ARBA" id="ARBA00010869"/>
    </source>
</evidence>
<dbReference type="InterPro" id="IPR001926">
    <property type="entry name" value="TrpB-like_PALP"/>
</dbReference>
<dbReference type="HOGENOM" id="CLU_021152_4_2_4"/>
<dbReference type="KEGG" id="cnc:CNE_BB1p09530"/>
<feature type="domain" description="Tryptophan synthase beta chain-like PALP" evidence="5">
    <location>
        <begin position="20"/>
        <end position="310"/>
    </location>
</feature>
<sequence>MSEFNIQAIRQAASRLQGRVVRTPLLESPMLSERAGCRLFVKAEALQLTGSFKIRGALNKILSMDEAARGAGIVAFSAGNHGQGVAAAARTVGCPAVIVMPNTAPRIKMNNCRWWGAEVVTYDPQTEDRVEVAEGVARLRGMTVVPPFDDYDIMAGQGTCGLEIVEQLNDLHVTPDMIVINCSGGGLASGVSEAVKDAFPDTKILIAEVLGYEKVARSLVTGIPQSNPSVPKTVLDGIAGPTAGEKTVAVLRRHQAKGIGVSDEDGLAGVAAAFKMLKIVVEPGGAAALGTVLAGKIDVAGKNVVVIASGGNVDPAVFSLALERC</sequence>
<dbReference type="Gene3D" id="3.40.50.1100">
    <property type="match status" value="2"/>
</dbReference>
<dbReference type="GO" id="GO:0006567">
    <property type="term" value="P:L-threonine catabolic process"/>
    <property type="evidence" value="ECO:0007669"/>
    <property type="project" value="TreeGrafter"/>
</dbReference>
<dbReference type="InterPro" id="IPR000634">
    <property type="entry name" value="Ser/Thr_deHydtase_PyrdxlP-BS"/>
</dbReference>
<evidence type="ECO:0000259" key="5">
    <source>
        <dbReference type="Pfam" id="PF00291"/>
    </source>
</evidence>
<dbReference type="AlphaFoldDB" id="F8GUG0"/>
<dbReference type="GeneID" id="34312071"/>
<name>F8GUG0_CUPNN</name>
<keyword evidence="3" id="KW-0663">Pyridoxal phosphate</keyword>
<dbReference type="GO" id="GO:0009097">
    <property type="term" value="P:isoleucine biosynthetic process"/>
    <property type="evidence" value="ECO:0007669"/>
    <property type="project" value="TreeGrafter"/>
</dbReference>
<dbReference type="GO" id="GO:0003941">
    <property type="term" value="F:L-serine ammonia-lyase activity"/>
    <property type="evidence" value="ECO:0007669"/>
    <property type="project" value="TreeGrafter"/>
</dbReference>
<keyword evidence="4 6" id="KW-0456">Lyase</keyword>
<dbReference type="PANTHER" id="PTHR48078">
    <property type="entry name" value="THREONINE DEHYDRATASE, MITOCHONDRIAL-RELATED"/>
    <property type="match status" value="1"/>
</dbReference>
<dbReference type="PANTHER" id="PTHR48078:SF6">
    <property type="entry name" value="L-THREONINE DEHYDRATASE CATABOLIC TDCB"/>
    <property type="match status" value="1"/>
</dbReference>
<dbReference type="FunFam" id="3.40.50.1100:FF:000005">
    <property type="entry name" value="Threonine dehydratase catabolic"/>
    <property type="match status" value="1"/>
</dbReference>
<evidence type="ECO:0000256" key="4">
    <source>
        <dbReference type="ARBA" id="ARBA00023239"/>
    </source>
</evidence>
<dbReference type="CDD" id="cd01562">
    <property type="entry name" value="Thr-dehyd"/>
    <property type="match status" value="1"/>
</dbReference>
<proteinExistence type="inferred from homology"/>
<protein>
    <submittedName>
        <fullName evidence="6">Threonine dehydratase catabolic</fullName>
        <ecNumber evidence="6">4.3.1.19</ecNumber>
    </submittedName>
</protein>
<comment type="similarity">
    <text evidence="2">Belongs to the serine/threonine dehydratase family.</text>
</comment>